<proteinExistence type="predicted"/>
<dbReference type="SUPFAM" id="SSF57424">
    <property type="entry name" value="LDL receptor-like module"/>
    <property type="match status" value="1"/>
</dbReference>
<evidence type="ECO:0000313" key="6">
    <source>
        <dbReference type="Proteomes" id="UP000678393"/>
    </source>
</evidence>
<sequence length="734" mass="81095">FGDVDCNFDEQTFCNWSPHGQSKLNWTFTNGFTSFNSFQVTTDHTGKGGYYIYFQSAFGNPGDKAILSSPAVPPTNGLSCFSFWYYMYGPSVGQLQLVTSVGGTNAVKWQKEGSQSDRWTQASVTIQSNSNYQLFIQVVKGQGFGEIAVDDISLVHNACPHKATCDFEDDGFCSYDQDLFDDFDWTRTSGTTYSAFTGPSNDHTYGTSKGHYIFTEASYPRQQGDIARIISPVNPPTDGRCLKFWYNMNGETIGSLLVYVRDHKGFDTLINNMTGNSGNVWLLSQQDVVSETSFQIVFEGVIGSDYLGDIALDDIELSNNPCINLFGCDFEKDLCSWTQNTTDNFDWMLISGPAPYQGPLLDHTTNNIAGQYIYLDSTGRQGDVAELDSQIIPLAGSNDFFCFSFWYYMIGGVGYLNVTTRTFASQKPQTVFSLYGSQNDTWQQAFVNIPRPSAAFQIAVIGSVGISKIVSMGLDDFSFAASSCQDLMVTGTFNCGGTKNQTISSSKVCDFARDCGETAADESNCGDCSFEYDWCRYMDISSGEFQWNRGRNGSLTSNTGPPYDHLNQPDGYYLYVATSGGSLEDMADVITDFSFGPSPSTCQIEFYYYMRGYGIGLLYVIVRESQEDTIVFENDHSMGDNWIKATVDLGHVAVPFKVLFRASRVFSMAGSVAIDDISFINCNYPPVQTSCPANQFRCTRKSCVSKNTVCDFVDDCGDGSDEANCSKYGLRGVV</sequence>
<dbReference type="CDD" id="cd00112">
    <property type="entry name" value="LDLa"/>
    <property type="match status" value="1"/>
</dbReference>
<dbReference type="Proteomes" id="UP000678393">
    <property type="component" value="Unassembled WGS sequence"/>
</dbReference>
<dbReference type="CDD" id="cd06263">
    <property type="entry name" value="MAM"/>
    <property type="match status" value="4"/>
</dbReference>
<dbReference type="OrthoDB" id="412155at2759"/>
<name>A0A8S3ZHL1_9EUPU</name>
<reference evidence="5" key="1">
    <citation type="submission" date="2021-04" db="EMBL/GenBank/DDBJ databases">
        <authorList>
            <consortium name="Molecular Ecology Group"/>
        </authorList>
    </citation>
    <scope>NUCLEOTIDE SEQUENCE</scope>
</reference>
<evidence type="ECO:0000313" key="5">
    <source>
        <dbReference type="EMBL" id="CAG5126616.1"/>
    </source>
</evidence>
<dbReference type="Pfam" id="PF00629">
    <property type="entry name" value="MAM"/>
    <property type="match status" value="4"/>
</dbReference>
<feature type="non-terminal residue" evidence="5">
    <location>
        <position position="1"/>
    </location>
</feature>
<dbReference type="SMART" id="SM00192">
    <property type="entry name" value="LDLa"/>
    <property type="match status" value="2"/>
</dbReference>
<dbReference type="SMART" id="SM00137">
    <property type="entry name" value="MAM"/>
    <property type="match status" value="4"/>
</dbReference>
<keyword evidence="6" id="KW-1185">Reference proteome</keyword>
<dbReference type="Gene3D" id="4.10.400.10">
    <property type="entry name" value="Low-density Lipoprotein Receptor"/>
    <property type="match status" value="1"/>
</dbReference>
<gene>
    <name evidence="5" type="ORF">CUNI_LOCUS12174</name>
</gene>
<dbReference type="PANTHER" id="PTHR23282">
    <property type="entry name" value="APICAL ENDOSOMAL GLYCOPROTEIN PRECURSOR"/>
    <property type="match status" value="1"/>
</dbReference>
<dbReference type="EMBL" id="CAJHNH020002402">
    <property type="protein sequence ID" value="CAG5126616.1"/>
    <property type="molecule type" value="Genomic_DNA"/>
</dbReference>
<accession>A0A8S3ZHL1</accession>
<organism evidence="5 6">
    <name type="scientific">Candidula unifasciata</name>
    <dbReference type="NCBI Taxonomy" id="100452"/>
    <lineage>
        <taxon>Eukaryota</taxon>
        <taxon>Metazoa</taxon>
        <taxon>Spiralia</taxon>
        <taxon>Lophotrochozoa</taxon>
        <taxon>Mollusca</taxon>
        <taxon>Gastropoda</taxon>
        <taxon>Heterobranchia</taxon>
        <taxon>Euthyneura</taxon>
        <taxon>Panpulmonata</taxon>
        <taxon>Eupulmonata</taxon>
        <taxon>Stylommatophora</taxon>
        <taxon>Helicina</taxon>
        <taxon>Helicoidea</taxon>
        <taxon>Geomitridae</taxon>
        <taxon>Candidula</taxon>
    </lineage>
</organism>
<dbReference type="InterPro" id="IPR036055">
    <property type="entry name" value="LDL_receptor-like_sf"/>
</dbReference>
<dbReference type="PANTHER" id="PTHR23282:SF142">
    <property type="entry name" value="MAM DOMAIN-CONTAINING PROTEIN"/>
    <property type="match status" value="1"/>
</dbReference>
<dbReference type="InterPro" id="IPR013320">
    <property type="entry name" value="ConA-like_dom_sf"/>
</dbReference>
<dbReference type="PRINTS" id="PR00020">
    <property type="entry name" value="MAMDOMAIN"/>
</dbReference>
<keyword evidence="2 3" id="KW-1015">Disulfide bond</keyword>
<feature type="domain" description="MAM" evidence="4">
    <location>
        <begin position="163"/>
        <end position="324"/>
    </location>
</feature>
<comment type="caution">
    <text evidence="5">The sequence shown here is derived from an EMBL/GenBank/DDBJ whole genome shotgun (WGS) entry which is preliminary data.</text>
</comment>
<dbReference type="Pfam" id="PF00057">
    <property type="entry name" value="Ldl_recept_a"/>
    <property type="match status" value="1"/>
</dbReference>
<protein>
    <recommendedName>
        <fullName evidence="4">MAM domain-containing protein</fullName>
    </recommendedName>
</protein>
<dbReference type="GO" id="GO:0016020">
    <property type="term" value="C:membrane"/>
    <property type="evidence" value="ECO:0007669"/>
    <property type="project" value="InterPro"/>
</dbReference>
<feature type="disulfide bond" evidence="3">
    <location>
        <begin position="691"/>
        <end position="703"/>
    </location>
</feature>
<dbReference type="PROSITE" id="PS50060">
    <property type="entry name" value="MAM_2"/>
    <property type="match status" value="4"/>
</dbReference>
<dbReference type="InterPro" id="IPR051560">
    <property type="entry name" value="MAM_domain-containing"/>
</dbReference>
<evidence type="ECO:0000256" key="2">
    <source>
        <dbReference type="ARBA" id="ARBA00023157"/>
    </source>
</evidence>
<dbReference type="Gene3D" id="2.60.120.200">
    <property type="match status" value="4"/>
</dbReference>
<dbReference type="InterPro" id="IPR023415">
    <property type="entry name" value="LDLR_class-A_CS"/>
</dbReference>
<evidence type="ECO:0000256" key="3">
    <source>
        <dbReference type="PROSITE-ProRule" id="PRU00124"/>
    </source>
</evidence>
<dbReference type="PROSITE" id="PS01209">
    <property type="entry name" value="LDLRA_1"/>
    <property type="match status" value="1"/>
</dbReference>
<feature type="disulfide bond" evidence="3">
    <location>
        <begin position="710"/>
        <end position="725"/>
    </location>
</feature>
<evidence type="ECO:0000259" key="4">
    <source>
        <dbReference type="PROSITE" id="PS50060"/>
    </source>
</evidence>
<dbReference type="InterPro" id="IPR002172">
    <property type="entry name" value="LDrepeatLR_classA_rpt"/>
</dbReference>
<feature type="domain" description="MAM" evidence="4">
    <location>
        <begin position="326"/>
        <end position="486"/>
    </location>
</feature>
<dbReference type="AlphaFoldDB" id="A0A8S3ZHL1"/>
<dbReference type="SUPFAM" id="SSF49899">
    <property type="entry name" value="Concanavalin A-like lectins/glucanases"/>
    <property type="match status" value="4"/>
</dbReference>
<feature type="disulfide bond" evidence="3">
    <location>
        <begin position="698"/>
        <end position="716"/>
    </location>
</feature>
<feature type="domain" description="MAM" evidence="4">
    <location>
        <begin position="4"/>
        <end position="161"/>
    </location>
</feature>
<feature type="domain" description="MAM" evidence="4">
    <location>
        <begin position="526"/>
        <end position="684"/>
    </location>
</feature>
<evidence type="ECO:0000256" key="1">
    <source>
        <dbReference type="ARBA" id="ARBA00022737"/>
    </source>
</evidence>
<keyword evidence="1" id="KW-0677">Repeat</keyword>
<dbReference type="InterPro" id="IPR000998">
    <property type="entry name" value="MAM_dom"/>
</dbReference>
<dbReference type="FunFam" id="2.60.120.200:FF:000128">
    <property type="entry name" value="enteropeptidase isoform X2"/>
    <property type="match status" value="1"/>
</dbReference>
<dbReference type="PROSITE" id="PS50068">
    <property type="entry name" value="LDLRA_2"/>
    <property type="match status" value="1"/>
</dbReference>
<dbReference type="PRINTS" id="PR00261">
    <property type="entry name" value="LDLRECEPTOR"/>
</dbReference>